<proteinExistence type="predicted"/>
<organism evidence="1 2">
    <name type="scientific">Hesseltinella vesiculosa</name>
    <dbReference type="NCBI Taxonomy" id="101127"/>
    <lineage>
        <taxon>Eukaryota</taxon>
        <taxon>Fungi</taxon>
        <taxon>Fungi incertae sedis</taxon>
        <taxon>Mucoromycota</taxon>
        <taxon>Mucoromycotina</taxon>
        <taxon>Mucoromycetes</taxon>
        <taxon>Mucorales</taxon>
        <taxon>Cunninghamellaceae</taxon>
        <taxon>Hesseltinella</taxon>
    </lineage>
</organism>
<comment type="caution">
    <text evidence="1">The sequence shown here is derived from an EMBL/GenBank/DDBJ whole genome shotgun (WGS) entry which is preliminary data.</text>
</comment>
<dbReference type="EMBL" id="MCGT01000036">
    <property type="protein sequence ID" value="ORX46748.1"/>
    <property type="molecule type" value="Genomic_DNA"/>
</dbReference>
<protein>
    <submittedName>
        <fullName evidence="1">Uncharacterized protein</fullName>
    </submittedName>
</protein>
<gene>
    <name evidence="1" type="ORF">DM01DRAFT_1339407</name>
</gene>
<dbReference type="Proteomes" id="UP000242146">
    <property type="component" value="Unassembled WGS sequence"/>
</dbReference>
<name>A0A1X2G707_9FUNG</name>
<accession>A0A1X2G707</accession>
<dbReference type="AlphaFoldDB" id="A0A1X2G707"/>
<keyword evidence="2" id="KW-1185">Reference proteome</keyword>
<sequence length="65" mass="7275">MHGGSWVLDPPIQEPLLGAPCVHYGHSVRQASAAIERLKLSKRDRQFPISDRNECVTTFKVFNAV</sequence>
<reference evidence="1 2" key="1">
    <citation type="submission" date="2016-07" db="EMBL/GenBank/DDBJ databases">
        <title>Pervasive Adenine N6-methylation of Active Genes in Fungi.</title>
        <authorList>
            <consortium name="DOE Joint Genome Institute"/>
            <person name="Mondo S.J."/>
            <person name="Dannebaum R.O."/>
            <person name="Kuo R.C."/>
            <person name="Labutti K."/>
            <person name="Haridas S."/>
            <person name="Kuo A."/>
            <person name="Salamov A."/>
            <person name="Ahrendt S.R."/>
            <person name="Lipzen A."/>
            <person name="Sullivan W."/>
            <person name="Andreopoulos W.B."/>
            <person name="Clum A."/>
            <person name="Lindquist E."/>
            <person name="Daum C."/>
            <person name="Ramamoorthy G.K."/>
            <person name="Gryganskyi A."/>
            <person name="Culley D."/>
            <person name="Magnuson J.K."/>
            <person name="James T.Y."/>
            <person name="O'Malley M.A."/>
            <person name="Stajich J.E."/>
            <person name="Spatafora J.W."/>
            <person name="Visel A."/>
            <person name="Grigoriev I.V."/>
        </authorList>
    </citation>
    <scope>NUCLEOTIDE SEQUENCE [LARGE SCALE GENOMIC DNA]</scope>
    <source>
        <strain evidence="1 2">NRRL 3301</strain>
    </source>
</reference>
<evidence type="ECO:0000313" key="1">
    <source>
        <dbReference type="EMBL" id="ORX46748.1"/>
    </source>
</evidence>
<evidence type="ECO:0000313" key="2">
    <source>
        <dbReference type="Proteomes" id="UP000242146"/>
    </source>
</evidence>